<evidence type="ECO:0000256" key="6">
    <source>
        <dbReference type="RuleBase" id="RU363051"/>
    </source>
</evidence>
<dbReference type="InterPro" id="IPR010255">
    <property type="entry name" value="Haem_peroxidase_sf"/>
</dbReference>
<evidence type="ECO:0000256" key="3">
    <source>
        <dbReference type="ARBA" id="ARBA00022559"/>
    </source>
</evidence>
<dbReference type="InterPro" id="IPR002207">
    <property type="entry name" value="Peroxidase_I"/>
</dbReference>
<dbReference type="InterPro" id="IPR044831">
    <property type="entry name" value="Ccp1-like"/>
</dbReference>
<dbReference type="GO" id="GO:0046872">
    <property type="term" value="F:metal ion binding"/>
    <property type="evidence" value="ECO:0007669"/>
    <property type="project" value="UniProtKB-UniRule"/>
</dbReference>
<gene>
    <name evidence="8" type="ORF">BDZ85DRAFT_260943</name>
</gene>
<evidence type="ECO:0000259" key="7">
    <source>
        <dbReference type="PROSITE" id="PS50873"/>
    </source>
</evidence>
<dbReference type="PROSITE" id="PS50873">
    <property type="entry name" value="PEROXIDASE_4"/>
    <property type="match status" value="1"/>
</dbReference>
<evidence type="ECO:0000313" key="9">
    <source>
        <dbReference type="Proteomes" id="UP000799538"/>
    </source>
</evidence>
<dbReference type="OrthoDB" id="5985073at2759"/>
<accession>A0A6A6GFA5</accession>
<keyword evidence="4" id="KW-0349">Heme</keyword>
<keyword evidence="4" id="KW-0408">Iron</keyword>
<dbReference type="GO" id="GO:0042744">
    <property type="term" value="P:hydrogen peroxide catabolic process"/>
    <property type="evidence" value="ECO:0007669"/>
    <property type="project" value="TreeGrafter"/>
</dbReference>
<dbReference type="GO" id="GO:0020037">
    <property type="term" value="F:heme binding"/>
    <property type="evidence" value="ECO:0007669"/>
    <property type="project" value="UniProtKB-UniRule"/>
</dbReference>
<comment type="function">
    <text evidence="1">Destroys radicals which are normally produced within the cells and which are toxic to biological systems.</text>
</comment>
<feature type="domain" description="Plant heme peroxidase family profile" evidence="7">
    <location>
        <begin position="134"/>
        <end position="346"/>
    </location>
</feature>
<dbReference type="Pfam" id="PF00141">
    <property type="entry name" value="peroxidase"/>
    <property type="match status" value="1"/>
</dbReference>
<dbReference type="FunFam" id="1.10.520.10:FF:000020">
    <property type="entry name" value="Peroxisomal ascorbate peroxidase"/>
    <property type="match status" value="1"/>
</dbReference>
<dbReference type="Proteomes" id="UP000799538">
    <property type="component" value="Unassembled WGS sequence"/>
</dbReference>
<dbReference type="GO" id="GO:0000302">
    <property type="term" value="P:response to reactive oxygen species"/>
    <property type="evidence" value="ECO:0007669"/>
    <property type="project" value="TreeGrafter"/>
</dbReference>
<dbReference type="Gene3D" id="1.10.520.10">
    <property type="match status" value="1"/>
</dbReference>
<keyword evidence="3 6" id="KW-0575">Peroxidase</keyword>
<evidence type="ECO:0000313" key="8">
    <source>
        <dbReference type="EMBL" id="KAF2224424.1"/>
    </source>
</evidence>
<dbReference type="PANTHER" id="PTHR31356:SF53">
    <property type="entry name" value="HEME PEROXIDASE"/>
    <property type="match status" value="1"/>
</dbReference>
<evidence type="ECO:0000256" key="5">
    <source>
        <dbReference type="ARBA" id="ARBA00023002"/>
    </source>
</evidence>
<keyword evidence="9" id="KW-1185">Reference proteome</keyword>
<dbReference type="GO" id="GO:0034599">
    <property type="term" value="P:cellular response to oxidative stress"/>
    <property type="evidence" value="ECO:0007669"/>
    <property type="project" value="InterPro"/>
</dbReference>
<dbReference type="PRINTS" id="PR00458">
    <property type="entry name" value="PEROXIDASE"/>
</dbReference>
<evidence type="ECO:0000256" key="2">
    <source>
        <dbReference type="ARBA" id="ARBA00005997"/>
    </source>
</evidence>
<reference evidence="9" key="1">
    <citation type="journal article" date="2020" name="Stud. Mycol.">
        <title>101 Dothideomycetes genomes: A test case for predicting lifestyles and emergence of pathogens.</title>
        <authorList>
            <person name="Haridas S."/>
            <person name="Albert R."/>
            <person name="Binder M."/>
            <person name="Bloem J."/>
            <person name="LaButti K."/>
            <person name="Salamov A."/>
            <person name="Andreopoulos B."/>
            <person name="Baker S."/>
            <person name="Barry K."/>
            <person name="Bills G."/>
            <person name="Bluhm B."/>
            <person name="Cannon C."/>
            <person name="Castanera R."/>
            <person name="Culley D."/>
            <person name="Daum C."/>
            <person name="Ezra D."/>
            <person name="Gonzalez J."/>
            <person name="Henrissat B."/>
            <person name="Kuo A."/>
            <person name="Liang C."/>
            <person name="Lipzen A."/>
            <person name="Lutzoni F."/>
            <person name="Magnuson J."/>
            <person name="Mondo S."/>
            <person name="Nolan M."/>
            <person name="Ohm R."/>
            <person name="Pangilinan J."/>
            <person name="Park H.-J."/>
            <person name="Ramirez L."/>
            <person name="Alfaro M."/>
            <person name="Sun H."/>
            <person name="Tritt A."/>
            <person name="Yoshinaga Y."/>
            <person name="Zwiers L.-H."/>
            <person name="Turgeon B."/>
            <person name="Goodwin S."/>
            <person name="Spatafora J."/>
            <person name="Crous P."/>
            <person name="Grigoriev I."/>
        </authorList>
    </citation>
    <scope>NUCLEOTIDE SEQUENCE [LARGE SCALE GENOMIC DNA]</scope>
    <source>
        <strain evidence="9">CECT 20119</strain>
    </source>
</reference>
<dbReference type="PANTHER" id="PTHR31356">
    <property type="entry name" value="THYLAKOID LUMENAL 29 KDA PROTEIN, CHLOROPLASTIC-RELATED"/>
    <property type="match status" value="1"/>
</dbReference>
<feature type="signal peptide" evidence="6">
    <location>
        <begin position="1"/>
        <end position="31"/>
    </location>
</feature>
<organism evidence="8 9">
    <name type="scientific">Elsinoe ampelina</name>
    <dbReference type="NCBI Taxonomy" id="302913"/>
    <lineage>
        <taxon>Eukaryota</taxon>
        <taxon>Fungi</taxon>
        <taxon>Dikarya</taxon>
        <taxon>Ascomycota</taxon>
        <taxon>Pezizomycotina</taxon>
        <taxon>Dothideomycetes</taxon>
        <taxon>Dothideomycetidae</taxon>
        <taxon>Myriangiales</taxon>
        <taxon>Elsinoaceae</taxon>
        <taxon>Elsinoe</taxon>
    </lineage>
</organism>
<dbReference type="PRINTS" id="PR00459">
    <property type="entry name" value="ASPEROXIDASE"/>
</dbReference>
<dbReference type="AlphaFoldDB" id="A0A6A6GFA5"/>
<feature type="chain" id="PRO_5025711129" description="Peroxidase" evidence="6">
    <location>
        <begin position="32"/>
        <end position="553"/>
    </location>
</feature>
<keyword evidence="5 6" id="KW-0560">Oxidoreductase</keyword>
<protein>
    <recommendedName>
        <fullName evidence="6">Peroxidase</fullName>
        <ecNumber evidence="6">1.11.1.-</ecNumber>
    </recommendedName>
</protein>
<dbReference type="SUPFAM" id="SSF48113">
    <property type="entry name" value="Heme-dependent peroxidases"/>
    <property type="match status" value="1"/>
</dbReference>
<sequence length="553" mass="60218">MLHFDTHTVQYHNRMHPFLLSTLLLLAPSAAEYVWPSWTDSMEDLLYLQSGYIRNGALSDQVVTCAFGGNQPGIQKSAEWLRTAFHDAATHDASTKTGGLDGSIQYELDRSENLGSALNSTLADISSSINIYSSAADLLALAMVMAVARCGDLHVPLRLGRKDATEAGIMGVPEAHTDLETTRRRFEISGFNTTEMITLVACGHTIGGVHSVDHPEIVINGPADPANVARFDNTTGTYDNRVVTEYLDNTSQNPLLRNTNDTLNSDKRIFSADGNQTMSRLADPTVFKAQCESLLERMINLVPGDVTLTEPHQPADIRPYIQTYLVKGNGSLELAGRVRVRTSDVTGRNTSDLTVALLPTDRAGAALPEIPANIATFRSGISSGYLRERFQWYEFNTTIPATTAIQSFNIRLTTLSTGNAIVYDNAGTGGYPVNPDILFLRPQSCTSFDTATNTGTMTINVAISKSLLSQTATPPQIRIVQKTPQPRNFIPKLTDEVVPLEKTGRETAQYTFYQAKPVVGSSGLSTSFDVEVGDSKLEFQETGDMTGRSCALF</sequence>
<dbReference type="InterPro" id="IPR002016">
    <property type="entry name" value="Haem_peroxidase"/>
</dbReference>
<comment type="similarity">
    <text evidence="2">Belongs to the peroxidase family. Cytochrome c peroxidase subfamily.</text>
</comment>
<dbReference type="EC" id="1.11.1.-" evidence="6"/>
<proteinExistence type="inferred from homology"/>
<dbReference type="EMBL" id="ML992505">
    <property type="protein sequence ID" value="KAF2224424.1"/>
    <property type="molecule type" value="Genomic_DNA"/>
</dbReference>
<evidence type="ECO:0000256" key="4">
    <source>
        <dbReference type="ARBA" id="ARBA00022617"/>
    </source>
</evidence>
<keyword evidence="6" id="KW-0732">Signal</keyword>
<name>A0A6A6GFA5_9PEZI</name>
<dbReference type="GO" id="GO:0004601">
    <property type="term" value="F:peroxidase activity"/>
    <property type="evidence" value="ECO:0007669"/>
    <property type="project" value="UniProtKB-KW"/>
</dbReference>
<keyword evidence="4" id="KW-0479">Metal-binding</keyword>
<evidence type="ECO:0000256" key="1">
    <source>
        <dbReference type="ARBA" id="ARBA00003917"/>
    </source>
</evidence>
<dbReference type="Gene3D" id="1.10.420.10">
    <property type="entry name" value="Peroxidase, domain 2"/>
    <property type="match status" value="1"/>
</dbReference>